<gene>
    <name evidence="1" type="ORF">MM415B00496_0036</name>
</gene>
<reference evidence="1" key="1">
    <citation type="submission" date="2020-03" db="EMBL/GenBank/DDBJ databases">
        <title>The deep terrestrial virosphere.</title>
        <authorList>
            <person name="Holmfeldt K."/>
            <person name="Nilsson E."/>
            <person name="Simone D."/>
            <person name="Lopez-Fernandez M."/>
            <person name="Wu X."/>
            <person name="de Brujin I."/>
            <person name="Lundin D."/>
            <person name="Andersson A."/>
            <person name="Bertilsson S."/>
            <person name="Dopson M."/>
        </authorList>
    </citation>
    <scope>NUCLEOTIDE SEQUENCE</scope>
    <source>
        <strain evidence="1">MM415B00496</strain>
    </source>
</reference>
<evidence type="ECO:0000313" key="1">
    <source>
        <dbReference type="EMBL" id="QJA64478.1"/>
    </source>
</evidence>
<sequence>MNIEEVYDEAAKFTDTKFKDLNPNNRRITILATMKNIIEIKRLEQSIRQMENLPNAMKTLIDSMKPKE</sequence>
<organism evidence="1">
    <name type="scientific">viral metagenome</name>
    <dbReference type="NCBI Taxonomy" id="1070528"/>
    <lineage>
        <taxon>unclassified sequences</taxon>
        <taxon>metagenomes</taxon>
        <taxon>organismal metagenomes</taxon>
    </lineage>
</organism>
<accession>A0A6M3J4R1</accession>
<dbReference type="EMBL" id="MT141520">
    <property type="protein sequence ID" value="QJA64478.1"/>
    <property type="molecule type" value="Genomic_DNA"/>
</dbReference>
<dbReference type="AlphaFoldDB" id="A0A6M3J4R1"/>
<name>A0A6M3J4R1_9ZZZZ</name>
<proteinExistence type="predicted"/>
<protein>
    <submittedName>
        <fullName evidence="1">Uncharacterized protein</fullName>
    </submittedName>
</protein>